<proteinExistence type="predicted"/>
<protein>
    <submittedName>
        <fullName evidence="1">Uncharacterized protein</fullName>
    </submittedName>
</protein>
<dbReference type="Proteomes" id="UP000245697">
    <property type="component" value="Unassembled WGS sequence"/>
</dbReference>
<evidence type="ECO:0000313" key="1">
    <source>
        <dbReference type="EMBL" id="PWK35854.1"/>
    </source>
</evidence>
<evidence type="ECO:0000313" key="2">
    <source>
        <dbReference type="Proteomes" id="UP000245697"/>
    </source>
</evidence>
<organism evidence="1 2">
    <name type="scientific">Actinoplanes xinjiangensis</name>
    <dbReference type="NCBI Taxonomy" id="512350"/>
    <lineage>
        <taxon>Bacteria</taxon>
        <taxon>Bacillati</taxon>
        <taxon>Actinomycetota</taxon>
        <taxon>Actinomycetes</taxon>
        <taxon>Micromonosporales</taxon>
        <taxon>Micromonosporaceae</taxon>
        <taxon>Actinoplanes</taxon>
    </lineage>
</organism>
<dbReference type="EMBL" id="QGGR01000025">
    <property type="protein sequence ID" value="PWK35854.1"/>
    <property type="molecule type" value="Genomic_DNA"/>
</dbReference>
<reference evidence="1 2" key="1">
    <citation type="submission" date="2018-05" db="EMBL/GenBank/DDBJ databases">
        <title>Genomic Encyclopedia of Archaeal and Bacterial Type Strains, Phase II (KMG-II): from individual species to whole genera.</title>
        <authorList>
            <person name="Goeker M."/>
        </authorList>
    </citation>
    <scope>NUCLEOTIDE SEQUENCE [LARGE SCALE GENOMIC DNA]</scope>
    <source>
        <strain evidence="1 2">DSM 45184</strain>
    </source>
</reference>
<gene>
    <name evidence="1" type="ORF">BC793_12555</name>
</gene>
<keyword evidence="2" id="KW-1185">Reference proteome</keyword>
<sequence length="111" mass="12455">MDRKRDIRVTFKGPAHGVQIGDDNRQSNYSQRNAELIDVLKALELLLGDESIWRHPQLWREQRIVEAAVENEDVDTPAVRSAVGRVLDVGGNLALAIVGNTMYDLLKNFAT</sequence>
<comment type="caution">
    <text evidence="1">The sequence shown here is derived from an EMBL/GenBank/DDBJ whole genome shotgun (WGS) entry which is preliminary data.</text>
</comment>
<accession>A0A316EXP4</accession>
<name>A0A316EXP4_9ACTN</name>
<dbReference type="AlphaFoldDB" id="A0A316EXP4"/>